<accession>A0A5N7NB18</accession>
<reference evidence="3 4" key="1">
    <citation type="journal article" date="2019" name="Syst. Appl. Microbiol.">
        <title>Microvirga tunisiensis sp. nov., a root nodule symbiotic bacterium isolated from Lupinus micranthus and L. luteus grown in Northern Tunisia.</title>
        <authorList>
            <person name="Msaddak A."/>
            <person name="Rejili M."/>
            <person name="Duran D."/>
            <person name="Mars M."/>
            <person name="Palacios J.M."/>
            <person name="Ruiz-Argueso T."/>
            <person name="Rey L."/>
            <person name="Imperial J."/>
        </authorList>
    </citation>
    <scope>NUCLEOTIDE SEQUENCE [LARGE SCALE GENOMIC DNA]</scope>
    <source>
        <strain evidence="3 4">Lmie10</strain>
    </source>
</reference>
<keyword evidence="3" id="KW-0012">Acyltransferase</keyword>
<organism evidence="3 4">
    <name type="scientific">Microvirga tunisiensis</name>
    <dbReference type="NCBI Taxonomy" id="2108360"/>
    <lineage>
        <taxon>Bacteria</taxon>
        <taxon>Pseudomonadati</taxon>
        <taxon>Pseudomonadota</taxon>
        <taxon>Alphaproteobacteria</taxon>
        <taxon>Hyphomicrobiales</taxon>
        <taxon>Methylobacteriaceae</taxon>
        <taxon>Microvirga</taxon>
    </lineage>
</organism>
<dbReference type="GO" id="GO:0016747">
    <property type="term" value="F:acyltransferase activity, transferring groups other than amino-acyl groups"/>
    <property type="evidence" value="ECO:0007669"/>
    <property type="project" value="InterPro"/>
</dbReference>
<evidence type="ECO:0000256" key="1">
    <source>
        <dbReference type="SAM" id="Phobius"/>
    </source>
</evidence>
<feature type="transmembrane region" description="Helical" evidence="1">
    <location>
        <begin position="64"/>
        <end position="86"/>
    </location>
</feature>
<keyword evidence="4" id="KW-1185">Reference proteome</keyword>
<protein>
    <submittedName>
        <fullName evidence="3">Acyltransferase family protein</fullName>
    </submittedName>
</protein>
<dbReference type="Proteomes" id="UP000403266">
    <property type="component" value="Unassembled WGS sequence"/>
</dbReference>
<comment type="caution">
    <text evidence="3">The sequence shown here is derived from an EMBL/GenBank/DDBJ whole genome shotgun (WGS) entry which is preliminary data.</text>
</comment>
<dbReference type="Pfam" id="PF01757">
    <property type="entry name" value="Acyl_transf_3"/>
    <property type="match status" value="1"/>
</dbReference>
<dbReference type="EMBL" id="VOSK01000902">
    <property type="protein sequence ID" value="MPR31686.1"/>
    <property type="molecule type" value="Genomic_DNA"/>
</dbReference>
<feature type="transmembrane region" description="Helical" evidence="1">
    <location>
        <begin position="25"/>
        <end position="43"/>
    </location>
</feature>
<dbReference type="AlphaFoldDB" id="A0A5N7NB18"/>
<gene>
    <name evidence="3" type="ORF">FS320_44455</name>
</gene>
<keyword evidence="1" id="KW-0472">Membrane</keyword>
<evidence type="ECO:0000313" key="4">
    <source>
        <dbReference type="Proteomes" id="UP000403266"/>
    </source>
</evidence>
<dbReference type="InterPro" id="IPR002656">
    <property type="entry name" value="Acyl_transf_3_dom"/>
</dbReference>
<keyword evidence="1" id="KW-1133">Transmembrane helix</keyword>
<keyword evidence="1" id="KW-0812">Transmembrane</keyword>
<dbReference type="RefSeq" id="WP_152718785.1">
    <property type="nucleotide sequence ID" value="NZ_VOSJ01000960.1"/>
</dbReference>
<evidence type="ECO:0000259" key="2">
    <source>
        <dbReference type="Pfam" id="PF01757"/>
    </source>
</evidence>
<name>A0A5N7NB18_9HYPH</name>
<keyword evidence="3" id="KW-0808">Transferase</keyword>
<feature type="transmembrane region" description="Helical" evidence="1">
    <location>
        <begin position="98"/>
        <end position="119"/>
    </location>
</feature>
<feature type="non-terminal residue" evidence="3">
    <location>
        <position position="1"/>
    </location>
</feature>
<dbReference type="OrthoDB" id="9796461at2"/>
<dbReference type="InterPro" id="IPR050879">
    <property type="entry name" value="Acyltransferase_3"/>
</dbReference>
<sequence length="153" mass="16712">VITCMVLVVMAGAERLYTPTNLYDSRTVLIVTLCAAFLVAVAYHNPRAGFLRRPVLVFLGEISYGLYLIHMLVLFMLAHAIAPLIASPVPSEALALNIGLAVATLTLTVLLATAAHYGLEKPCQQLGYKVWDTSTRRMNSPTIFGLKTRRAHS</sequence>
<dbReference type="PANTHER" id="PTHR23028">
    <property type="entry name" value="ACETYLTRANSFERASE"/>
    <property type="match status" value="1"/>
</dbReference>
<feature type="domain" description="Acyltransferase 3" evidence="2">
    <location>
        <begin position="9"/>
        <end position="112"/>
    </location>
</feature>
<evidence type="ECO:0000313" key="3">
    <source>
        <dbReference type="EMBL" id="MPR31686.1"/>
    </source>
</evidence>
<proteinExistence type="predicted"/>